<dbReference type="EMBL" id="MRVG01000007">
    <property type="protein sequence ID" value="PMB67547.1"/>
    <property type="molecule type" value="Genomic_DNA"/>
</dbReference>
<sequence length="70" mass="7657">MSGQQSICADRLITQVLSENEIEKALMSGTRFPAIAIQWPRVQAHLGRSHGDAQSLIHSASVSSHKKQFA</sequence>
<evidence type="ECO:0000313" key="2">
    <source>
        <dbReference type="Proteomes" id="UP000235728"/>
    </source>
</evidence>
<gene>
    <name evidence="1" type="ORF">BM221_007217</name>
</gene>
<proteinExistence type="predicted"/>
<dbReference type="Proteomes" id="UP000235728">
    <property type="component" value="Unassembled WGS sequence"/>
</dbReference>
<dbReference type="AlphaFoldDB" id="A0A2N6NJV4"/>
<protein>
    <submittedName>
        <fullName evidence="1">Uncharacterized protein</fullName>
    </submittedName>
</protein>
<evidence type="ECO:0000313" key="1">
    <source>
        <dbReference type="EMBL" id="PMB67547.1"/>
    </source>
</evidence>
<organism evidence="1 2">
    <name type="scientific">Beauveria bassiana</name>
    <name type="common">White muscardine disease fungus</name>
    <name type="synonym">Tritirachium shiotae</name>
    <dbReference type="NCBI Taxonomy" id="176275"/>
    <lineage>
        <taxon>Eukaryota</taxon>
        <taxon>Fungi</taxon>
        <taxon>Dikarya</taxon>
        <taxon>Ascomycota</taxon>
        <taxon>Pezizomycotina</taxon>
        <taxon>Sordariomycetes</taxon>
        <taxon>Hypocreomycetidae</taxon>
        <taxon>Hypocreales</taxon>
        <taxon>Cordycipitaceae</taxon>
        <taxon>Beauveria</taxon>
    </lineage>
</organism>
<name>A0A2N6NJV4_BEABA</name>
<reference evidence="1 2" key="1">
    <citation type="journal article" date="2016" name="Appl. Microbiol. Biotechnol.">
        <title>Characterization of T-DNA insertion mutants with decreased virulence in the entomopathogenic fungus Beauveria bassiana JEF-007.</title>
        <authorList>
            <person name="Kim S."/>
            <person name="Lee S.J."/>
            <person name="Nai Y.S."/>
            <person name="Yu J.S."/>
            <person name="Lee M.R."/>
            <person name="Yang Y.T."/>
            <person name="Kim J.S."/>
        </authorList>
    </citation>
    <scope>NUCLEOTIDE SEQUENCE [LARGE SCALE GENOMIC DNA]</scope>
    <source>
        <strain evidence="1 2">JEF-007</strain>
    </source>
</reference>
<comment type="caution">
    <text evidence="1">The sequence shown here is derived from an EMBL/GenBank/DDBJ whole genome shotgun (WGS) entry which is preliminary data.</text>
</comment>
<accession>A0A2N6NJV4</accession>